<evidence type="ECO:0000256" key="2">
    <source>
        <dbReference type="SAM" id="MobiDB-lite"/>
    </source>
</evidence>
<dbReference type="InterPro" id="IPR036860">
    <property type="entry name" value="SH2_dom_sf"/>
</dbReference>
<dbReference type="PROSITE" id="PS50001">
    <property type="entry name" value="SH2"/>
    <property type="match status" value="1"/>
</dbReference>
<sequence>MDVLADLKERQRQLKDTYVPASMPRNPAPGKPIPPANKPVLPAKKPVPSANKPLMPVNKPILPVKPRMLEKIYWNGSKEDATRVIRESYKGTFLIRWGSTGNQKVLVVSDGGGESHSLKINEFSNGQMGLKMEALSSDLEKFSSVDALVKFYKETPINLRSGAVEIKLKTPHPLCAQTLD</sequence>
<feature type="region of interest" description="Disordered" evidence="2">
    <location>
        <begin position="1"/>
        <end position="41"/>
    </location>
</feature>
<comment type="caution">
    <text evidence="4">The sequence shown here is derived from an EMBL/GenBank/DDBJ whole genome shotgun (WGS) entry which is preliminary data.</text>
</comment>
<keyword evidence="1" id="KW-0727">SH2 domain</keyword>
<dbReference type="CDD" id="cd00173">
    <property type="entry name" value="SH2"/>
    <property type="match status" value="1"/>
</dbReference>
<dbReference type="Gene3D" id="3.30.505.10">
    <property type="entry name" value="SH2 domain"/>
    <property type="match status" value="1"/>
</dbReference>
<keyword evidence="5" id="KW-1185">Reference proteome</keyword>
<proteinExistence type="predicted"/>
<dbReference type="EMBL" id="VXIV02001087">
    <property type="protein sequence ID" value="KAF6034395.1"/>
    <property type="molecule type" value="Genomic_DNA"/>
</dbReference>
<evidence type="ECO:0000313" key="5">
    <source>
        <dbReference type="Proteomes" id="UP000593567"/>
    </source>
</evidence>
<dbReference type="InterPro" id="IPR000980">
    <property type="entry name" value="SH2"/>
</dbReference>
<feature type="compositionally biased region" description="Pro residues" evidence="2">
    <location>
        <begin position="26"/>
        <end position="37"/>
    </location>
</feature>
<reference evidence="4" key="1">
    <citation type="submission" date="2020-06" db="EMBL/GenBank/DDBJ databases">
        <title>Draft genome of Bugula neritina, a colonial animal packing powerful symbionts and potential medicines.</title>
        <authorList>
            <person name="Rayko M."/>
        </authorList>
    </citation>
    <scope>NUCLEOTIDE SEQUENCE [LARGE SCALE GENOMIC DNA]</scope>
    <source>
        <strain evidence="4">Kwan_BN1</strain>
    </source>
</reference>
<feature type="domain" description="SH2" evidence="3">
    <location>
        <begin position="67"/>
        <end position="172"/>
    </location>
</feature>
<feature type="compositionally biased region" description="Basic and acidic residues" evidence="2">
    <location>
        <begin position="1"/>
        <end position="15"/>
    </location>
</feature>
<protein>
    <recommendedName>
        <fullName evidence="3">SH2 domain-containing protein</fullName>
    </recommendedName>
</protein>
<accession>A0A7J7K873</accession>
<evidence type="ECO:0000313" key="4">
    <source>
        <dbReference type="EMBL" id="KAF6034395.1"/>
    </source>
</evidence>
<evidence type="ECO:0000259" key="3">
    <source>
        <dbReference type="PROSITE" id="PS50001"/>
    </source>
</evidence>
<organism evidence="4 5">
    <name type="scientific">Bugula neritina</name>
    <name type="common">Brown bryozoan</name>
    <name type="synonym">Sertularia neritina</name>
    <dbReference type="NCBI Taxonomy" id="10212"/>
    <lineage>
        <taxon>Eukaryota</taxon>
        <taxon>Metazoa</taxon>
        <taxon>Spiralia</taxon>
        <taxon>Lophotrochozoa</taxon>
        <taxon>Bryozoa</taxon>
        <taxon>Gymnolaemata</taxon>
        <taxon>Cheilostomatida</taxon>
        <taxon>Flustrina</taxon>
        <taxon>Buguloidea</taxon>
        <taxon>Bugulidae</taxon>
        <taxon>Bugula</taxon>
    </lineage>
</organism>
<gene>
    <name evidence="4" type="ORF">EB796_007294</name>
</gene>
<dbReference type="Proteomes" id="UP000593567">
    <property type="component" value="Unassembled WGS sequence"/>
</dbReference>
<dbReference type="SUPFAM" id="SSF55550">
    <property type="entry name" value="SH2 domain"/>
    <property type="match status" value="1"/>
</dbReference>
<name>A0A7J7K873_BUGNE</name>
<dbReference type="AlphaFoldDB" id="A0A7J7K873"/>
<evidence type="ECO:0000256" key="1">
    <source>
        <dbReference type="PROSITE-ProRule" id="PRU00191"/>
    </source>
</evidence>